<dbReference type="RefSeq" id="WP_198126031.1">
    <property type="nucleotide sequence ID" value="NZ_JAECZC010000036.1"/>
</dbReference>
<dbReference type="AlphaFoldDB" id="A0A8J7HQN6"/>
<sequence length="65" mass="7397">MIIEIPRSLYQSWVFEVDFDEGETGIDMLDCVSAWIAGHNPQILHTPEPVYLQVQGTDILIPVKQ</sequence>
<organism evidence="1 2">
    <name type="scientific">Amazonocrinis nigriterrae CENA67</name>
    <dbReference type="NCBI Taxonomy" id="2794033"/>
    <lineage>
        <taxon>Bacteria</taxon>
        <taxon>Bacillati</taxon>
        <taxon>Cyanobacteriota</taxon>
        <taxon>Cyanophyceae</taxon>
        <taxon>Nostocales</taxon>
        <taxon>Nostocaceae</taxon>
        <taxon>Amazonocrinis</taxon>
        <taxon>Amazonocrinis nigriterrae</taxon>
    </lineage>
</organism>
<evidence type="ECO:0000313" key="2">
    <source>
        <dbReference type="Proteomes" id="UP000632766"/>
    </source>
</evidence>
<comment type="caution">
    <text evidence="1">The sequence shown here is derived from an EMBL/GenBank/DDBJ whole genome shotgun (WGS) entry which is preliminary data.</text>
</comment>
<keyword evidence="2" id="KW-1185">Reference proteome</keyword>
<proteinExistence type="predicted"/>
<protein>
    <submittedName>
        <fullName evidence="1">Uncharacterized protein</fullName>
    </submittedName>
</protein>
<reference evidence="1 2" key="1">
    <citation type="journal article" date="2021" name="Int. J. Syst. Evol. Microbiol.">
        <title>Amazonocrinis nigriterrae gen. nov., sp. nov., Atlanticothrix silvestris gen. nov., sp. nov. and Dendronalium phyllosphericum gen. nov., sp. nov., nostocacean cyanobacteria from Brazilian environments.</title>
        <authorList>
            <person name="Alvarenga D.O."/>
            <person name="Andreote A.P.D."/>
            <person name="Branco L.H.Z."/>
            <person name="Delbaje E."/>
            <person name="Cruz R.B."/>
            <person name="Varani A.M."/>
            <person name="Fiore M.F."/>
        </authorList>
    </citation>
    <scope>NUCLEOTIDE SEQUENCE [LARGE SCALE GENOMIC DNA]</scope>
    <source>
        <strain evidence="1 2">CENA67</strain>
    </source>
</reference>
<name>A0A8J7HQN6_9NOST</name>
<dbReference type="EMBL" id="JAECZC010000036">
    <property type="protein sequence ID" value="MBH8564176.1"/>
    <property type="molecule type" value="Genomic_DNA"/>
</dbReference>
<dbReference type="Proteomes" id="UP000632766">
    <property type="component" value="Unassembled WGS sequence"/>
</dbReference>
<gene>
    <name evidence="1" type="ORF">I8748_18620</name>
</gene>
<evidence type="ECO:0000313" key="1">
    <source>
        <dbReference type="EMBL" id="MBH8564176.1"/>
    </source>
</evidence>
<accession>A0A8J7HQN6</accession>